<dbReference type="EMBL" id="OU895878">
    <property type="protein sequence ID" value="CAG9804045.1"/>
    <property type="molecule type" value="Genomic_DNA"/>
</dbReference>
<evidence type="ECO:0000259" key="9">
    <source>
        <dbReference type="Pfam" id="PF17846"/>
    </source>
</evidence>
<evidence type="ECO:0000256" key="5">
    <source>
        <dbReference type="ARBA" id="ARBA00022839"/>
    </source>
</evidence>
<reference evidence="13" key="2">
    <citation type="submission" date="2022-10" db="EMBL/GenBank/DDBJ databases">
        <authorList>
            <consortium name="ENA_rothamsted_submissions"/>
            <consortium name="culmorum"/>
            <person name="King R."/>
        </authorList>
    </citation>
    <scope>NUCLEOTIDE SEQUENCE</scope>
</reference>
<feature type="domain" description="Xrn1 N-terminal" evidence="8">
    <location>
        <begin position="1"/>
        <end position="227"/>
    </location>
</feature>
<keyword evidence="4 6" id="KW-0378">Hydrolase</keyword>
<dbReference type="Gene3D" id="3.40.50.12390">
    <property type="match status" value="1"/>
</dbReference>
<dbReference type="InterPro" id="IPR004859">
    <property type="entry name" value="Xrn1_N"/>
</dbReference>
<dbReference type="InterPro" id="IPR047007">
    <property type="entry name" value="XRN1_D1_sf"/>
</dbReference>
<dbReference type="FunFam" id="3.40.50.12390:FF:000002">
    <property type="entry name" value="5'-3' exoribonuclease 1"/>
    <property type="match status" value="1"/>
</dbReference>
<dbReference type="Pfam" id="PF17846">
    <property type="entry name" value="XRN_M"/>
    <property type="match status" value="1"/>
</dbReference>
<evidence type="ECO:0000259" key="11">
    <source>
        <dbReference type="Pfam" id="PF18332"/>
    </source>
</evidence>
<dbReference type="Pfam" id="PF18334">
    <property type="entry name" value="XRN1_D2_D3"/>
    <property type="match status" value="1"/>
</dbReference>
<feature type="compositionally biased region" description="Low complexity" evidence="7">
    <location>
        <begin position="1431"/>
        <end position="1453"/>
    </location>
</feature>
<dbReference type="GO" id="GO:0004534">
    <property type="term" value="F:5'-3' RNA exonuclease activity"/>
    <property type="evidence" value="ECO:0007669"/>
    <property type="project" value="TreeGrafter"/>
</dbReference>
<evidence type="ECO:0000313" key="14">
    <source>
        <dbReference type="Proteomes" id="UP001153620"/>
    </source>
</evidence>
<dbReference type="GO" id="GO:0003723">
    <property type="term" value="F:RNA binding"/>
    <property type="evidence" value="ECO:0007669"/>
    <property type="project" value="UniProtKB-KW"/>
</dbReference>
<dbReference type="PIRSF" id="PIRSF006743">
    <property type="entry name" value="Exonuclease_Xnr1"/>
    <property type="match status" value="1"/>
</dbReference>
<dbReference type="GO" id="GO:0016075">
    <property type="term" value="P:rRNA catabolic process"/>
    <property type="evidence" value="ECO:0007669"/>
    <property type="project" value="TreeGrafter"/>
</dbReference>
<keyword evidence="5 6" id="KW-0269">Exonuclease</keyword>
<evidence type="ECO:0000256" key="3">
    <source>
        <dbReference type="ARBA" id="ARBA00022722"/>
    </source>
</evidence>
<dbReference type="EC" id="3.1.13.-" evidence="6"/>
<name>A0A9N9WS69_9DIPT</name>
<sequence>MGVPKFFRYISERYPCLSELVRESQVPEFDNLYLDMNGIIHNCSHPNDNDIHFRITEEQIFKDIFFYLETLFNMIKPQKLFFLAVDGVAPRAKMNQQRGRRFRSSKDAELAEKKAKEKGEQLPEEARFDSNCITPGTPFMCRLDNALRYFIQQKISTCKAWRNCKVILSGHQTPGEGEHKIMEHIRYIKSQKKYDPNTRHCLYGLDADLIMLGLCSHEKHFSLLREEVKFGKKNNKVQSVDQQRFFLLHLSLMRDYLELEFQPVKENLKFTYDIEKIIDDWVLMGFLVGNDFIPHIPNLHIQTDALPMLFDTYMKTLPKLDGYINEGGYLNLPRLQIYIDNLSKFDRETFSNQYEDLKFLETKHQVGFNNRNDDTFGGNQDLLDLVKATEFEFDSPDENEDEFNEVFQREQGNDGLSDDEIFEKEFFQHRRNYYISKLKYEEMTPEVLAEQARCYITALQWTLSYYYHGVQSWSYFYPHHYAPFISDVRDFKDFKINFELGKPFLPFQQLMSVLPAGSKDHVPDCYKKLMTHPDSELIDFYPADFETDLNGKNQEWEAVVLIPFIDEERLLKSLKKYDNELTPEEKKRNVHGPMYVYTFSSASQGSLEGPENFPSIGSLFCKEEKVYREEIQVPRENLVLGPSKGALTNVYFTGFPTLKHLKYHSELRLQHVKVFDQPSRKENMIIVVEPRVEMDKPIEILVKELMSKVVFVGWPHLIEAKIVRITNKDITYFSDGNSDKTDSHKWKVDVQAIKDHHANRMGIDPLEISTIVHVLQATGEEYRFDSKIRMFRTVRTWNRVEAAYPIQCIVTDVKAYRKKFKEELSLFEAFKIGTEIIMLTNPYYACMGEIVETNCYEKTGRVKVCLTVHEEPTFESLWQKHLTTKDSYMNSYQTSSKLNISENVLNRITGTVLVIAGMKRQISDGQSKMNIGLQMKFAKQNEELAGYTKKERLWLYSEKVLNLVQEYYCKFPRIFEVMENRTSRGNNDIYFESDFFETTEGEDNLSSLMKWLNQLPHMKVERRTIGSEAIEKEIVDEIAKQVMETKDMPMRKVTMQVKPHLVYAPALAKTTTKAPDFNANYQLFDRVVVARETEKYSVGMRGTVIGINRVKDLNPVRQDCINREDIYCEILFDDLNGNIKTGRLIVENLVNITHGQSLNGNERFSSKTENTQRHEKSNNEPHPRHNESFSAILQNKNRTHNNNGPQKNQNFTDIWNALKSGNQIPTETITQTSAVIIPHSTSTTAIKESIAVKEKETKLDSQKKLSDAINKKMAELEVNNKKKISPVPNDQSVPIMISPPIKLPTPPKEWLECKEETFPIANITPRLKLEMPTVAAVQPINQQNIFYGNSTVVRPPPFPQMNFPHPIPIYPQQRGAVRMQQPMPMMNAPIITQPQQTFFKNNEHQVGPYFANNQQPRQQQLQQQQRFYNNSYNNNSITSNKQGKYRQNQYQQQPGTTMGAQSNQQNPFIPLQAARKSTKGKESSNPLQGTKKLVVAIEEFKKTEQKSEIAQLSEPATEVVHEKKDIQQSEKPTSVVDPRKSRLAIKF</sequence>
<dbReference type="GO" id="GO:0000956">
    <property type="term" value="P:nuclear-transcribed mRNA catabolic process"/>
    <property type="evidence" value="ECO:0007669"/>
    <property type="project" value="InterPro"/>
</dbReference>
<feature type="region of interest" description="Disordered" evidence="7">
    <location>
        <begin position="1431"/>
        <end position="1464"/>
    </location>
</feature>
<evidence type="ECO:0000259" key="10">
    <source>
        <dbReference type="Pfam" id="PF18129"/>
    </source>
</evidence>
<dbReference type="PANTHER" id="PTHR12341:SF7">
    <property type="entry name" value="5'-3' EXORIBONUCLEASE 1"/>
    <property type="match status" value="1"/>
</dbReference>
<evidence type="ECO:0000256" key="1">
    <source>
        <dbReference type="ARBA" id="ARBA00006994"/>
    </source>
</evidence>
<feature type="domain" description="5'-3' exoribonuclease 1 SH3-like" evidence="10">
    <location>
        <begin position="1080"/>
        <end position="1134"/>
    </location>
</feature>
<feature type="region of interest" description="Disordered" evidence="7">
    <location>
        <begin position="1504"/>
        <end position="1547"/>
    </location>
</feature>
<feature type="region of interest" description="Disordered" evidence="7">
    <location>
        <begin position="1156"/>
        <end position="1186"/>
    </location>
</feature>
<dbReference type="PANTHER" id="PTHR12341">
    <property type="entry name" value="5'-&gt;3' EXORIBONUCLEASE"/>
    <property type="match status" value="1"/>
</dbReference>
<dbReference type="OrthoDB" id="372487at2759"/>
<keyword evidence="6" id="KW-0694">RNA-binding</keyword>
<dbReference type="InterPro" id="IPR041385">
    <property type="entry name" value="SH3_12"/>
</dbReference>
<dbReference type="InterPro" id="IPR016494">
    <property type="entry name" value="5_3_exoribonuclease_1"/>
</dbReference>
<accession>A0A9N9WS69</accession>
<feature type="compositionally biased region" description="Polar residues" evidence="7">
    <location>
        <begin position="1454"/>
        <end position="1464"/>
    </location>
</feature>
<keyword evidence="2" id="KW-0507">mRNA processing</keyword>
<gene>
    <name evidence="13" type="ORF">CHIRRI_LOCUS6940</name>
</gene>
<evidence type="ECO:0000256" key="7">
    <source>
        <dbReference type="SAM" id="MobiDB-lite"/>
    </source>
</evidence>
<dbReference type="InterPro" id="IPR047008">
    <property type="entry name" value="XRN1_SH3_sf"/>
</dbReference>
<feature type="compositionally biased region" description="Basic and acidic residues" evidence="7">
    <location>
        <begin position="1519"/>
        <end position="1528"/>
    </location>
</feature>
<evidence type="ECO:0000256" key="4">
    <source>
        <dbReference type="ARBA" id="ARBA00022801"/>
    </source>
</evidence>
<keyword evidence="3 6" id="KW-0540">Nuclease</keyword>
<feature type="domain" description="Exoribonuclease Xrn1 D2/D3" evidence="12">
    <location>
        <begin position="828"/>
        <end position="1051"/>
    </location>
</feature>
<proteinExistence type="inferred from homology"/>
<dbReference type="Pfam" id="PF03159">
    <property type="entry name" value="XRN_N"/>
    <property type="match status" value="1"/>
</dbReference>
<dbReference type="Gene3D" id="2.30.30.750">
    <property type="match status" value="1"/>
</dbReference>
<evidence type="ECO:0000259" key="8">
    <source>
        <dbReference type="Pfam" id="PF03159"/>
    </source>
</evidence>
<dbReference type="CDD" id="cd18673">
    <property type="entry name" value="PIN_XRN1-2-like"/>
    <property type="match status" value="1"/>
</dbReference>
<dbReference type="InterPro" id="IPR041106">
    <property type="entry name" value="XRN1_D2_D3"/>
</dbReference>
<keyword evidence="14" id="KW-1185">Reference proteome</keyword>
<comment type="subcellular location">
    <subcellularLocation>
        <location evidence="6">Cytoplasm</location>
    </subcellularLocation>
</comment>
<dbReference type="Gene3D" id="2.170.260.40">
    <property type="match status" value="1"/>
</dbReference>
<evidence type="ECO:0000256" key="6">
    <source>
        <dbReference type="PIRNR" id="PIRNR006743"/>
    </source>
</evidence>
<dbReference type="FunFam" id="1.25.40.1050:FF:000002">
    <property type="entry name" value="5'-3' exoribonuclease"/>
    <property type="match status" value="1"/>
</dbReference>
<dbReference type="InterPro" id="IPR040992">
    <property type="entry name" value="XRN1_D1"/>
</dbReference>
<evidence type="ECO:0000259" key="12">
    <source>
        <dbReference type="Pfam" id="PF18334"/>
    </source>
</evidence>
<dbReference type="InterPro" id="IPR041412">
    <property type="entry name" value="Xrn1_helical"/>
</dbReference>
<organism evidence="13 14">
    <name type="scientific">Chironomus riparius</name>
    <dbReference type="NCBI Taxonomy" id="315576"/>
    <lineage>
        <taxon>Eukaryota</taxon>
        <taxon>Metazoa</taxon>
        <taxon>Ecdysozoa</taxon>
        <taxon>Arthropoda</taxon>
        <taxon>Hexapoda</taxon>
        <taxon>Insecta</taxon>
        <taxon>Pterygota</taxon>
        <taxon>Neoptera</taxon>
        <taxon>Endopterygota</taxon>
        <taxon>Diptera</taxon>
        <taxon>Nematocera</taxon>
        <taxon>Chironomoidea</taxon>
        <taxon>Chironomidae</taxon>
        <taxon>Chironominae</taxon>
        <taxon>Chironomus</taxon>
    </lineage>
</organism>
<dbReference type="Proteomes" id="UP001153620">
    <property type="component" value="Chromosome 2"/>
</dbReference>
<feature type="domain" description="Xrn1 helical" evidence="9">
    <location>
        <begin position="271"/>
        <end position="601"/>
    </location>
</feature>
<dbReference type="GO" id="GO:0005634">
    <property type="term" value="C:nucleus"/>
    <property type="evidence" value="ECO:0007669"/>
    <property type="project" value="TreeGrafter"/>
</dbReference>
<dbReference type="Pfam" id="PF18332">
    <property type="entry name" value="XRN1_D1"/>
    <property type="match status" value="1"/>
</dbReference>
<evidence type="ECO:0000256" key="2">
    <source>
        <dbReference type="ARBA" id="ARBA00022664"/>
    </source>
</evidence>
<reference evidence="13" key="1">
    <citation type="submission" date="2022-01" db="EMBL/GenBank/DDBJ databases">
        <authorList>
            <person name="King R."/>
        </authorList>
    </citation>
    <scope>NUCLEOTIDE SEQUENCE</scope>
</reference>
<protein>
    <recommendedName>
        <fullName evidence="6">5'-3' exoribonuclease 1</fullName>
        <ecNumber evidence="6">3.1.13.-</ecNumber>
    </recommendedName>
</protein>
<feature type="compositionally biased region" description="Basic and acidic residues" evidence="7">
    <location>
        <begin position="1164"/>
        <end position="1186"/>
    </location>
</feature>
<dbReference type="GO" id="GO:0006397">
    <property type="term" value="P:mRNA processing"/>
    <property type="evidence" value="ECO:0007669"/>
    <property type="project" value="UniProtKB-KW"/>
</dbReference>
<evidence type="ECO:0000313" key="13">
    <source>
        <dbReference type="EMBL" id="CAG9804045.1"/>
    </source>
</evidence>
<comment type="similarity">
    <text evidence="1">Belongs to the 5'-3' exonuclease family. XRN2/RAT1 subfamily.</text>
</comment>
<dbReference type="InterPro" id="IPR027073">
    <property type="entry name" value="5_3_exoribonuclease"/>
</dbReference>
<feature type="domain" description="5'-3' exoribonuclease 1 D1" evidence="11">
    <location>
        <begin position="651"/>
        <end position="822"/>
    </location>
</feature>
<keyword evidence="6" id="KW-0963">Cytoplasm</keyword>
<dbReference type="Pfam" id="PF18129">
    <property type="entry name" value="SH3_12"/>
    <property type="match status" value="1"/>
</dbReference>
<dbReference type="Gene3D" id="1.25.40.1050">
    <property type="match status" value="1"/>
</dbReference>
<dbReference type="GO" id="GO:0005737">
    <property type="term" value="C:cytoplasm"/>
    <property type="evidence" value="ECO:0007669"/>
    <property type="project" value="UniProtKB-SubCell"/>
</dbReference>